<proteinExistence type="predicted"/>
<comment type="caution">
    <text evidence="2">The sequence shown here is derived from an EMBL/GenBank/DDBJ whole genome shotgun (WGS) entry which is preliminary data.</text>
</comment>
<evidence type="ECO:0000313" key="2">
    <source>
        <dbReference type="EMBL" id="MPM03552.1"/>
    </source>
</evidence>
<name>A0A644WIG0_9ZZZZ</name>
<keyword evidence="1" id="KW-0472">Membrane</keyword>
<evidence type="ECO:0000256" key="1">
    <source>
        <dbReference type="SAM" id="Phobius"/>
    </source>
</evidence>
<dbReference type="EMBL" id="VSSQ01000963">
    <property type="protein sequence ID" value="MPM03552.1"/>
    <property type="molecule type" value="Genomic_DNA"/>
</dbReference>
<keyword evidence="1" id="KW-1133">Transmembrane helix</keyword>
<feature type="transmembrane region" description="Helical" evidence="1">
    <location>
        <begin position="6"/>
        <end position="25"/>
    </location>
</feature>
<accession>A0A644WIG0</accession>
<gene>
    <name evidence="2" type="ORF">SDC9_49819</name>
</gene>
<protein>
    <submittedName>
        <fullName evidence="2">Uncharacterized protein</fullName>
    </submittedName>
</protein>
<dbReference type="AlphaFoldDB" id="A0A644WIG0"/>
<sequence length="147" mass="16452">MKKGLIFLGGFVAGILATILVAYFITIANKPNDGGLVGLTLFPEKGECITTTLKNKSCEIKIFQVLAPNAALGNIKYYTDEKRFGGKTYRNYDILNDVVVLLINYDNKTYYDDQKIDISNKCARQIGTYQYTTKSEFEKTVPAIVIE</sequence>
<organism evidence="2">
    <name type="scientific">bioreactor metagenome</name>
    <dbReference type="NCBI Taxonomy" id="1076179"/>
    <lineage>
        <taxon>unclassified sequences</taxon>
        <taxon>metagenomes</taxon>
        <taxon>ecological metagenomes</taxon>
    </lineage>
</organism>
<reference evidence="2" key="1">
    <citation type="submission" date="2019-08" db="EMBL/GenBank/DDBJ databases">
        <authorList>
            <person name="Kucharzyk K."/>
            <person name="Murdoch R.W."/>
            <person name="Higgins S."/>
            <person name="Loffler F."/>
        </authorList>
    </citation>
    <scope>NUCLEOTIDE SEQUENCE</scope>
</reference>
<keyword evidence="1" id="KW-0812">Transmembrane</keyword>